<dbReference type="SUPFAM" id="SSF54171">
    <property type="entry name" value="DNA-binding domain"/>
    <property type="match status" value="1"/>
</dbReference>
<evidence type="ECO:0000313" key="8">
    <source>
        <dbReference type="Proteomes" id="UP001295684"/>
    </source>
</evidence>
<dbReference type="Gene3D" id="3.30.730.10">
    <property type="entry name" value="AP2/ERF domain"/>
    <property type="match status" value="1"/>
</dbReference>
<dbReference type="AlphaFoldDB" id="A0AAD1UFZ2"/>
<name>A0AAD1UFZ2_EUPCR</name>
<organism evidence="7 8">
    <name type="scientific">Euplotes crassus</name>
    <dbReference type="NCBI Taxonomy" id="5936"/>
    <lineage>
        <taxon>Eukaryota</taxon>
        <taxon>Sar</taxon>
        <taxon>Alveolata</taxon>
        <taxon>Ciliophora</taxon>
        <taxon>Intramacronucleata</taxon>
        <taxon>Spirotrichea</taxon>
        <taxon>Hypotrichia</taxon>
        <taxon>Euplotida</taxon>
        <taxon>Euplotidae</taxon>
        <taxon>Moneuplotes</taxon>
    </lineage>
</organism>
<dbReference type="SMART" id="SM00380">
    <property type="entry name" value="AP2"/>
    <property type="match status" value="1"/>
</dbReference>
<dbReference type="InterPro" id="IPR001471">
    <property type="entry name" value="AP2/ERF_dom"/>
</dbReference>
<keyword evidence="3" id="KW-0238">DNA-binding</keyword>
<feature type="domain" description="AP2/ERF" evidence="6">
    <location>
        <begin position="130"/>
        <end position="196"/>
    </location>
</feature>
<keyword evidence="8" id="KW-1185">Reference proteome</keyword>
<evidence type="ECO:0000259" key="6">
    <source>
        <dbReference type="PROSITE" id="PS51032"/>
    </source>
</evidence>
<dbReference type="Proteomes" id="UP001295684">
    <property type="component" value="Unassembled WGS sequence"/>
</dbReference>
<dbReference type="InterPro" id="IPR036955">
    <property type="entry name" value="AP2/ERF_dom_sf"/>
</dbReference>
<dbReference type="GO" id="GO:0005634">
    <property type="term" value="C:nucleus"/>
    <property type="evidence" value="ECO:0007669"/>
    <property type="project" value="UniProtKB-SubCell"/>
</dbReference>
<dbReference type="EMBL" id="CAMPGE010009769">
    <property type="protein sequence ID" value="CAI2368631.1"/>
    <property type="molecule type" value="Genomic_DNA"/>
</dbReference>
<comment type="caution">
    <text evidence="7">The sequence shown here is derived from an EMBL/GenBank/DDBJ whole genome shotgun (WGS) entry which is preliminary data.</text>
</comment>
<proteinExistence type="predicted"/>
<reference evidence="7" key="1">
    <citation type="submission" date="2023-07" db="EMBL/GenBank/DDBJ databases">
        <authorList>
            <consortium name="AG Swart"/>
            <person name="Singh M."/>
            <person name="Singh A."/>
            <person name="Seah K."/>
            <person name="Emmerich C."/>
        </authorList>
    </citation>
    <scope>NUCLEOTIDE SEQUENCE</scope>
    <source>
        <strain evidence="7">DP1</strain>
    </source>
</reference>
<dbReference type="InterPro" id="IPR016177">
    <property type="entry name" value="DNA-bd_dom_sf"/>
</dbReference>
<evidence type="ECO:0000256" key="5">
    <source>
        <dbReference type="ARBA" id="ARBA00023242"/>
    </source>
</evidence>
<dbReference type="GO" id="GO:0003700">
    <property type="term" value="F:DNA-binding transcription factor activity"/>
    <property type="evidence" value="ECO:0007669"/>
    <property type="project" value="InterPro"/>
</dbReference>
<comment type="subcellular location">
    <subcellularLocation>
        <location evidence="1">Nucleus</location>
    </subcellularLocation>
</comment>
<evidence type="ECO:0000256" key="3">
    <source>
        <dbReference type="ARBA" id="ARBA00023125"/>
    </source>
</evidence>
<gene>
    <name evidence="7" type="ORF">ECRASSUSDP1_LOCUS9927</name>
</gene>
<keyword evidence="2" id="KW-0805">Transcription regulation</keyword>
<keyword evidence="5" id="KW-0539">Nucleus</keyword>
<dbReference type="PROSITE" id="PS51032">
    <property type="entry name" value="AP2_ERF"/>
    <property type="match status" value="1"/>
</dbReference>
<sequence length="218" mass="25189">MLFSQGSDLSIQRGELAFVKPIELPPLGDTLITELARSYCLCNFDLKCFCHCETPSPLSPCSDEIKTWLDINLQEYPKFQNETEVDDTGRAPSEGDRTNHLQSRLIRLYQYLVRIEDPFKTLVFGRPKSNRRTSKISTRRSRYTGVFKNGSRWQALINVGNKKTYIHTYSTQEEAARAFDLMSLLLNRMKAVTNYSYSKEDIFSLFSEYSDIVNKFCS</sequence>
<keyword evidence="4" id="KW-0804">Transcription</keyword>
<evidence type="ECO:0000313" key="7">
    <source>
        <dbReference type="EMBL" id="CAI2368631.1"/>
    </source>
</evidence>
<evidence type="ECO:0000256" key="1">
    <source>
        <dbReference type="ARBA" id="ARBA00004123"/>
    </source>
</evidence>
<protein>
    <recommendedName>
        <fullName evidence="6">AP2/ERF domain-containing protein</fullName>
    </recommendedName>
</protein>
<evidence type="ECO:0000256" key="2">
    <source>
        <dbReference type="ARBA" id="ARBA00023015"/>
    </source>
</evidence>
<accession>A0AAD1UFZ2</accession>
<dbReference type="GO" id="GO:0003677">
    <property type="term" value="F:DNA binding"/>
    <property type="evidence" value="ECO:0007669"/>
    <property type="project" value="UniProtKB-KW"/>
</dbReference>
<evidence type="ECO:0000256" key="4">
    <source>
        <dbReference type="ARBA" id="ARBA00023163"/>
    </source>
</evidence>